<dbReference type="InterPro" id="IPR005052">
    <property type="entry name" value="Lectin_leg"/>
</dbReference>
<evidence type="ECO:0000256" key="2">
    <source>
        <dbReference type="ARBA" id="ARBA00022692"/>
    </source>
</evidence>
<keyword evidence="2" id="KW-0812">Transmembrane</keyword>
<name>A0A835YN92_9STRA</name>
<feature type="chain" id="PRO_5032644767" evidence="8">
    <location>
        <begin position="23"/>
        <end position="457"/>
    </location>
</feature>
<gene>
    <name evidence="10" type="ORF">JKP88DRAFT_201722</name>
</gene>
<evidence type="ECO:0000256" key="4">
    <source>
        <dbReference type="ARBA" id="ARBA00022989"/>
    </source>
</evidence>
<evidence type="ECO:0000256" key="8">
    <source>
        <dbReference type="SAM" id="SignalP"/>
    </source>
</evidence>
<dbReference type="GO" id="GO:0005789">
    <property type="term" value="C:endoplasmic reticulum membrane"/>
    <property type="evidence" value="ECO:0007669"/>
    <property type="project" value="TreeGrafter"/>
</dbReference>
<evidence type="ECO:0000313" key="10">
    <source>
        <dbReference type="EMBL" id="KAG5178457.1"/>
    </source>
</evidence>
<dbReference type="PANTHER" id="PTHR12223:SF28">
    <property type="entry name" value="LECTIN, MANNOSE BINDING 1 LIKE"/>
    <property type="match status" value="1"/>
</dbReference>
<accession>A0A835YN92</accession>
<feature type="domain" description="L-type lectin-like" evidence="9">
    <location>
        <begin position="74"/>
        <end position="305"/>
    </location>
</feature>
<feature type="signal peptide" evidence="8">
    <location>
        <begin position="1"/>
        <end position="22"/>
    </location>
</feature>
<dbReference type="EMBL" id="JAFCMP010000515">
    <property type="protein sequence ID" value="KAG5178457.1"/>
    <property type="molecule type" value="Genomic_DNA"/>
</dbReference>
<evidence type="ECO:0000259" key="9">
    <source>
        <dbReference type="PROSITE" id="PS51328"/>
    </source>
</evidence>
<dbReference type="GO" id="GO:0005793">
    <property type="term" value="C:endoplasmic reticulum-Golgi intermediate compartment"/>
    <property type="evidence" value="ECO:0007669"/>
    <property type="project" value="TreeGrafter"/>
</dbReference>
<keyword evidence="4" id="KW-1133">Transmembrane helix</keyword>
<feature type="compositionally biased region" description="Basic and acidic residues" evidence="7">
    <location>
        <begin position="29"/>
        <end position="42"/>
    </location>
</feature>
<feature type="compositionally biased region" description="Acidic residues" evidence="7">
    <location>
        <begin position="43"/>
        <end position="63"/>
    </location>
</feature>
<sequence length="457" mass="51939">MVAWRLVRGALLLAALAPRLIARAQDHGHHDTRWEEDGHDHDEDHEDHDDHDDHEDHEDHYEDDEPDEYALHIENLIPEASFTSPFNSHDESGQRFVPNWLHGGDALTKQSFVRLTPDTPFASGYLWSKKPLGTDVFSLEWKFRISGLQETGAGEHLGLWITDQARPREGDVFGMDAAFTGIGIVVDTKRNEGDNRHRDVSVVMSDGRRTREQIQSNLVGCNANVRYWEGRDDFNVLRATRIRVNENLFTLDIDARNTGRWRRCVTMNTVDLPRGWAERATAGLLAGNQAESNNNDVLSLRLYKSADSAWVLEKYEGEDEDADGEWGILVHHIEHEMFTVHNSLKSAVQLLEKAETSAEHRITALENKLSGDIARKLEERMRALEGQVHRSVTRSVHSKVTAAEKTMAERMESTLSGSAAQAARTWRYPFYLLCGAVGAMCLLSYLKYNELRKEHLL</sequence>
<proteinExistence type="predicted"/>
<dbReference type="CDD" id="cd07308">
    <property type="entry name" value="lectin_leg-like"/>
    <property type="match status" value="1"/>
</dbReference>
<dbReference type="Proteomes" id="UP000664859">
    <property type="component" value="Unassembled WGS sequence"/>
</dbReference>
<keyword evidence="10" id="KW-0430">Lectin</keyword>
<keyword evidence="3 8" id="KW-0732">Signal</keyword>
<comment type="subcellular location">
    <subcellularLocation>
        <location evidence="1">Membrane</location>
        <topology evidence="1">Single-pass type I membrane protein</topology>
    </subcellularLocation>
</comment>
<evidence type="ECO:0000256" key="6">
    <source>
        <dbReference type="SAM" id="Coils"/>
    </source>
</evidence>
<dbReference type="OrthoDB" id="270293at2759"/>
<dbReference type="Gene3D" id="2.60.120.200">
    <property type="match status" value="1"/>
</dbReference>
<keyword evidence="5" id="KW-0472">Membrane</keyword>
<dbReference type="AlphaFoldDB" id="A0A835YN92"/>
<organism evidence="10 11">
    <name type="scientific">Tribonema minus</name>
    <dbReference type="NCBI Taxonomy" id="303371"/>
    <lineage>
        <taxon>Eukaryota</taxon>
        <taxon>Sar</taxon>
        <taxon>Stramenopiles</taxon>
        <taxon>Ochrophyta</taxon>
        <taxon>PX clade</taxon>
        <taxon>Xanthophyceae</taxon>
        <taxon>Tribonematales</taxon>
        <taxon>Tribonemataceae</taxon>
        <taxon>Tribonema</taxon>
    </lineage>
</organism>
<dbReference type="InterPro" id="IPR051136">
    <property type="entry name" value="Intracellular_Lectin-GPT"/>
</dbReference>
<feature type="coiled-coil region" evidence="6">
    <location>
        <begin position="348"/>
        <end position="394"/>
    </location>
</feature>
<dbReference type="GO" id="GO:0006888">
    <property type="term" value="P:endoplasmic reticulum to Golgi vesicle-mediated transport"/>
    <property type="evidence" value="ECO:0007669"/>
    <property type="project" value="TreeGrafter"/>
</dbReference>
<keyword evidence="6" id="KW-0175">Coiled coil</keyword>
<feature type="region of interest" description="Disordered" evidence="7">
    <location>
        <begin position="29"/>
        <end position="63"/>
    </location>
</feature>
<evidence type="ECO:0000256" key="3">
    <source>
        <dbReference type="ARBA" id="ARBA00022729"/>
    </source>
</evidence>
<dbReference type="GO" id="GO:0000139">
    <property type="term" value="C:Golgi membrane"/>
    <property type="evidence" value="ECO:0007669"/>
    <property type="project" value="TreeGrafter"/>
</dbReference>
<dbReference type="Pfam" id="PF03388">
    <property type="entry name" value="Lectin_leg-like"/>
    <property type="match status" value="1"/>
</dbReference>
<dbReference type="PROSITE" id="PS51328">
    <property type="entry name" value="L_LECTIN_LIKE"/>
    <property type="match status" value="1"/>
</dbReference>
<evidence type="ECO:0000313" key="11">
    <source>
        <dbReference type="Proteomes" id="UP000664859"/>
    </source>
</evidence>
<evidence type="ECO:0000256" key="5">
    <source>
        <dbReference type="ARBA" id="ARBA00023136"/>
    </source>
</evidence>
<dbReference type="GO" id="GO:0005537">
    <property type="term" value="F:D-mannose binding"/>
    <property type="evidence" value="ECO:0007669"/>
    <property type="project" value="TreeGrafter"/>
</dbReference>
<keyword evidence="11" id="KW-1185">Reference proteome</keyword>
<protein>
    <submittedName>
        <fullName evidence="10">Concanavalin A-like lectin/glucanase domain-containing protein</fullName>
    </submittedName>
</protein>
<dbReference type="SUPFAM" id="SSF49899">
    <property type="entry name" value="Concanavalin A-like lectins/glucanases"/>
    <property type="match status" value="1"/>
</dbReference>
<dbReference type="GO" id="GO:0030134">
    <property type="term" value="C:COPII-coated ER to Golgi transport vesicle"/>
    <property type="evidence" value="ECO:0007669"/>
    <property type="project" value="TreeGrafter"/>
</dbReference>
<reference evidence="10" key="1">
    <citation type="submission" date="2021-02" db="EMBL/GenBank/DDBJ databases">
        <title>First Annotated Genome of the Yellow-green Alga Tribonema minus.</title>
        <authorList>
            <person name="Mahan K.M."/>
        </authorList>
    </citation>
    <scope>NUCLEOTIDE SEQUENCE</scope>
    <source>
        <strain evidence="10">UTEX B ZZ1240</strain>
    </source>
</reference>
<dbReference type="PANTHER" id="PTHR12223">
    <property type="entry name" value="VESICULAR MANNOSE-BINDING LECTIN"/>
    <property type="match status" value="1"/>
</dbReference>
<evidence type="ECO:0000256" key="1">
    <source>
        <dbReference type="ARBA" id="ARBA00004479"/>
    </source>
</evidence>
<evidence type="ECO:0000256" key="7">
    <source>
        <dbReference type="SAM" id="MobiDB-lite"/>
    </source>
</evidence>
<comment type="caution">
    <text evidence="10">The sequence shown here is derived from an EMBL/GenBank/DDBJ whole genome shotgun (WGS) entry which is preliminary data.</text>
</comment>
<dbReference type="InterPro" id="IPR013320">
    <property type="entry name" value="ConA-like_dom_sf"/>
</dbReference>